<dbReference type="PANTHER" id="PTHR32309">
    <property type="entry name" value="TYROSINE-PROTEIN KINASE"/>
    <property type="match status" value="1"/>
</dbReference>
<evidence type="ECO:0000313" key="2">
    <source>
        <dbReference type="EMBL" id="BDG04634.1"/>
    </source>
</evidence>
<evidence type="ECO:0008006" key="4">
    <source>
        <dbReference type="Google" id="ProtNLM"/>
    </source>
</evidence>
<dbReference type="EMBL" id="AP025591">
    <property type="protein sequence ID" value="BDG04634.1"/>
    <property type="molecule type" value="Genomic_DNA"/>
</dbReference>
<feature type="region of interest" description="Disordered" evidence="1">
    <location>
        <begin position="327"/>
        <end position="365"/>
    </location>
</feature>
<organism evidence="2 3">
    <name type="scientific">Anaeromyxobacter oryzae</name>
    <dbReference type="NCBI Taxonomy" id="2918170"/>
    <lineage>
        <taxon>Bacteria</taxon>
        <taxon>Pseudomonadati</taxon>
        <taxon>Myxococcota</taxon>
        <taxon>Myxococcia</taxon>
        <taxon>Myxococcales</taxon>
        <taxon>Cystobacterineae</taxon>
        <taxon>Anaeromyxobacteraceae</taxon>
        <taxon>Anaeromyxobacter</taxon>
    </lineage>
</organism>
<protein>
    <recommendedName>
        <fullName evidence="4">Lipopolysaccharide biosynthesis protein</fullName>
    </recommendedName>
</protein>
<dbReference type="PANTHER" id="PTHR32309:SF31">
    <property type="entry name" value="CAPSULAR EXOPOLYSACCHARIDE FAMILY"/>
    <property type="match status" value="1"/>
</dbReference>
<feature type="compositionally biased region" description="Low complexity" evidence="1">
    <location>
        <begin position="336"/>
        <end position="346"/>
    </location>
</feature>
<keyword evidence="3" id="KW-1185">Reference proteome</keyword>
<evidence type="ECO:0000256" key="1">
    <source>
        <dbReference type="SAM" id="MobiDB-lite"/>
    </source>
</evidence>
<dbReference type="RefSeq" id="WP_248353073.1">
    <property type="nucleotide sequence ID" value="NZ_AP025591.1"/>
</dbReference>
<gene>
    <name evidence="2" type="ORF">AMOR_36300</name>
</gene>
<dbReference type="InterPro" id="IPR050445">
    <property type="entry name" value="Bact_polysacc_biosynth/exp"/>
</dbReference>
<proteinExistence type="predicted"/>
<accession>A0ABM7WYR2</accession>
<dbReference type="Proteomes" id="UP001162891">
    <property type="component" value="Chromosome"/>
</dbReference>
<evidence type="ECO:0000313" key="3">
    <source>
        <dbReference type="Proteomes" id="UP001162891"/>
    </source>
</evidence>
<reference evidence="3" key="1">
    <citation type="journal article" date="2022" name="Int. J. Syst. Evol. Microbiol.">
        <title>Anaeromyxobacter oryzae sp. nov., Anaeromyxobacter diazotrophicus sp. nov. and Anaeromyxobacter paludicola sp. nov., isolated from paddy soils.</title>
        <authorList>
            <person name="Itoh H."/>
            <person name="Xu Z."/>
            <person name="Mise K."/>
            <person name="Masuda Y."/>
            <person name="Ushijima N."/>
            <person name="Hayakawa C."/>
            <person name="Shiratori Y."/>
            <person name="Senoo K."/>
        </authorList>
    </citation>
    <scope>NUCLEOTIDE SEQUENCE [LARGE SCALE GENOMIC DNA]</scope>
    <source>
        <strain evidence="3">Red232</strain>
    </source>
</reference>
<feature type="region of interest" description="Disordered" evidence="1">
    <location>
        <begin position="1"/>
        <end position="23"/>
    </location>
</feature>
<sequence length="466" mass="52632">MREPGTGGDSWEEEGARPRGPTPAEWTRLVLGAARRRKLVTAFVFACGLAACAVYYRTKTPVYRVQTTILAQRQQALPSNVRPTGEDAPTRFAWEIVHRRENLLALVDEAGLLQRPPPVDSVELPRKLRAGASASDDPRDRLARYLDEKLQVTADEGTITITLDWPDAQQGYLIVQGALQNFIEARHLREVTSIDEVISVLRGHVVTARENLDRVLAQVQREQAQQAPRVVYRDLQPAPRPDAMVQAPDEDLVRLKSMLEAKQRAIQDVEEFRRRRLADLQAQLDERRNTYSDAHPSVIGLRRDIDSLSRESPQITALREEEAKLRKEYAARSGRDAPSASPAPARVVEVRSAPQRSSASAEEDERVREARFQYQRILERVNAAQLELDAVRAAFKYRYNVIWPPEEPRTPVSPDPTKVFGLGTVLSIFLAVLAAAWPDVRGGRIVERWQIERELGVPILSELRRP</sequence>
<name>A0ABM7WYR2_9BACT</name>